<proteinExistence type="predicted"/>
<protein>
    <submittedName>
        <fullName evidence="2">CdiA family toxin C-terminal domain-containing protein</fullName>
    </submittedName>
</protein>
<evidence type="ECO:0000313" key="3">
    <source>
        <dbReference type="Proteomes" id="UP001595791"/>
    </source>
</evidence>
<evidence type="ECO:0000259" key="1">
    <source>
        <dbReference type="Pfam" id="PF14436"/>
    </source>
</evidence>
<keyword evidence="3" id="KW-1185">Reference proteome</keyword>
<name>A0ABV8MNY8_9NEIS</name>
<reference evidence="3" key="1">
    <citation type="journal article" date="2019" name="Int. J. Syst. Evol. Microbiol.">
        <title>The Global Catalogue of Microorganisms (GCM) 10K type strain sequencing project: providing services to taxonomists for standard genome sequencing and annotation.</title>
        <authorList>
            <consortium name="The Broad Institute Genomics Platform"/>
            <consortium name="The Broad Institute Genome Sequencing Center for Infectious Disease"/>
            <person name="Wu L."/>
            <person name="Ma J."/>
        </authorList>
    </citation>
    <scope>NUCLEOTIDE SEQUENCE [LARGE SCALE GENOMIC DNA]</scope>
    <source>
        <strain evidence="3">LMG 29894</strain>
    </source>
</reference>
<evidence type="ECO:0000313" key="2">
    <source>
        <dbReference type="EMBL" id="MFC4158786.1"/>
    </source>
</evidence>
<dbReference type="RefSeq" id="WP_378161841.1">
    <property type="nucleotide sequence ID" value="NZ_JBHSBU010000001.1"/>
</dbReference>
<dbReference type="EMBL" id="JBHSBU010000001">
    <property type="protein sequence ID" value="MFC4158786.1"/>
    <property type="molecule type" value="Genomic_DNA"/>
</dbReference>
<dbReference type="Pfam" id="PF14436">
    <property type="entry name" value="EndoU_bacteria"/>
    <property type="match status" value="1"/>
</dbReference>
<comment type="caution">
    <text evidence="2">The sequence shown here is derived from an EMBL/GenBank/DDBJ whole genome shotgun (WGS) entry which is preliminary data.</text>
</comment>
<dbReference type="InterPro" id="IPR029501">
    <property type="entry name" value="EndoU_bac"/>
</dbReference>
<feature type="domain" description="Bacterial EndoU nuclease" evidence="1">
    <location>
        <begin position="4"/>
        <end position="124"/>
    </location>
</feature>
<sequence length="125" mass="13761">MPAKRGIGGAHNLDEFMKYSNEFKVVGTVDHPKVDGIKTIRYQVAARDPAGNFTGAFREKVFEKTVFDPSVIQPDTFLSWGRQAAAEGQALGPLNRTWTGTAPNGIKFMGYLDDTGAVRSFFPDF</sequence>
<accession>A0ABV8MNY8</accession>
<dbReference type="CDD" id="cd20686">
    <property type="entry name" value="CdiA-CT_Ec-like"/>
    <property type="match status" value="1"/>
</dbReference>
<organism evidence="2 3">
    <name type="scientific">Chitinimonas lacunae</name>
    <dbReference type="NCBI Taxonomy" id="1963018"/>
    <lineage>
        <taxon>Bacteria</taxon>
        <taxon>Pseudomonadati</taxon>
        <taxon>Pseudomonadota</taxon>
        <taxon>Betaproteobacteria</taxon>
        <taxon>Neisseriales</taxon>
        <taxon>Chitinibacteraceae</taxon>
        <taxon>Chitinimonas</taxon>
    </lineage>
</organism>
<gene>
    <name evidence="2" type="ORF">ACFOW7_05350</name>
</gene>
<dbReference type="Proteomes" id="UP001595791">
    <property type="component" value="Unassembled WGS sequence"/>
</dbReference>